<dbReference type="EMBL" id="CP098502">
    <property type="protein sequence ID" value="UTI66778.1"/>
    <property type="molecule type" value="Genomic_DNA"/>
</dbReference>
<protein>
    <submittedName>
        <fullName evidence="1">Uncharacterized protein</fullName>
    </submittedName>
</protein>
<reference evidence="1 2" key="1">
    <citation type="submission" date="2022-06" db="EMBL/GenBank/DDBJ databases">
        <title>Paraconexibacter antarcticus.</title>
        <authorList>
            <person name="Kim C.S."/>
        </authorList>
    </citation>
    <scope>NUCLEOTIDE SEQUENCE [LARGE SCALE GENOMIC DNA]</scope>
    <source>
        <strain evidence="1 2">02-257</strain>
    </source>
</reference>
<proteinExistence type="predicted"/>
<sequence length="154" mass="14982">MAIAAALAELPLGDIDQLTSDVLAAAQPGAAADAATPILRDVVTLLTKLTQQATTGAKAALAEMPMSTIPASLAQLVQRAQAVVSDAAGVVSGLPAVQGVAVAPLADAINSLLGVFADRAASMVPAAPATAPAPTGGLFSQIIGLLTLGRPNGA</sequence>
<accession>A0ABY5DZK5</accession>
<gene>
    <name evidence="1" type="ORF">NBH00_11350</name>
</gene>
<evidence type="ECO:0000313" key="2">
    <source>
        <dbReference type="Proteomes" id="UP001056035"/>
    </source>
</evidence>
<dbReference type="RefSeq" id="WP_254573441.1">
    <property type="nucleotide sequence ID" value="NZ_CP098502.1"/>
</dbReference>
<organism evidence="1 2">
    <name type="scientific">Paraconexibacter antarcticus</name>
    <dbReference type="NCBI Taxonomy" id="2949664"/>
    <lineage>
        <taxon>Bacteria</taxon>
        <taxon>Bacillati</taxon>
        <taxon>Actinomycetota</taxon>
        <taxon>Thermoleophilia</taxon>
        <taxon>Solirubrobacterales</taxon>
        <taxon>Paraconexibacteraceae</taxon>
        <taxon>Paraconexibacter</taxon>
    </lineage>
</organism>
<name>A0ABY5DZK5_9ACTN</name>
<evidence type="ECO:0000313" key="1">
    <source>
        <dbReference type="EMBL" id="UTI66778.1"/>
    </source>
</evidence>
<keyword evidence="2" id="KW-1185">Reference proteome</keyword>
<dbReference type="Proteomes" id="UP001056035">
    <property type="component" value="Chromosome"/>
</dbReference>